<organism evidence="1 2">
    <name type="scientific">Opitutus terrae (strain DSM 11246 / JCM 15787 / PB90-1)</name>
    <dbReference type="NCBI Taxonomy" id="452637"/>
    <lineage>
        <taxon>Bacteria</taxon>
        <taxon>Pseudomonadati</taxon>
        <taxon>Verrucomicrobiota</taxon>
        <taxon>Opitutia</taxon>
        <taxon>Opitutales</taxon>
        <taxon>Opitutaceae</taxon>
        <taxon>Opitutus</taxon>
    </lineage>
</organism>
<evidence type="ECO:0000313" key="2">
    <source>
        <dbReference type="Proteomes" id="UP000007013"/>
    </source>
</evidence>
<name>B1ZP55_OPITP</name>
<dbReference type="InterPro" id="IPR012341">
    <property type="entry name" value="6hp_glycosidase-like_sf"/>
</dbReference>
<proteinExistence type="predicted"/>
<dbReference type="HOGENOM" id="CLU_024197_0_0_0"/>
<keyword evidence="2" id="KW-1185">Reference proteome</keyword>
<dbReference type="SUPFAM" id="SSF48208">
    <property type="entry name" value="Six-hairpin glycosidases"/>
    <property type="match status" value="1"/>
</dbReference>
<dbReference type="InterPro" id="IPR008928">
    <property type="entry name" value="6-hairpin_glycosidase_sf"/>
</dbReference>
<dbReference type="AlphaFoldDB" id="B1ZP55"/>
<dbReference type="Proteomes" id="UP000007013">
    <property type="component" value="Chromosome"/>
</dbReference>
<dbReference type="GO" id="GO:0005975">
    <property type="term" value="P:carbohydrate metabolic process"/>
    <property type="evidence" value="ECO:0007669"/>
    <property type="project" value="InterPro"/>
</dbReference>
<dbReference type="eggNOG" id="COG1554">
    <property type="taxonomic scope" value="Bacteria"/>
</dbReference>
<dbReference type="KEGG" id="ote:Oter_4268"/>
<reference evidence="1 2" key="1">
    <citation type="journal article" date="2011" name="J. Bacteriol.">
        <title>Genome sequence of the verrucomicrobium Opitutus terrae PB90-1, an abundant inhabitant of rice paddy soil ecosystems.</title>
        <authorList>
            <person name="van Passel M.W."/>
            <person name="Kant R."/>
            <person name="Palva A."/>
            <person name="Copeland A."/>
            <person name="Lucas S."/>
            <person name="Lapidus A."/>
            <person name="Glavina del Rio T."/>
            <person name="Pitluck S."/>
            <person name="Goltsman E."/>
            <person name="Clum A."/>
            <person name="Sun H."/>
            <person name="Schmutz J."/>
            <person name="Larimer F.W."/>
            <person name="Land M.L."/>
            <person name="Hauser L."/>
            <person name="Kyrpides N."/>
            <person name="Mikhailova N."/>
            <person name="Richardson P.P."/>
            <person name="Janssen P.H."/>
            <person name="de Vos W.M."/>
            <person name="Smidt H."/>
        </authorList>
    </citation>
    <scope>NUCLEOTIDE SEQUENCE [LARGE SCALE GENOMIC DNA]</scope>
    <source>
        <strain evidence="2">DSM 11246 / JCM 15787 / PB90-1</strain>
    </source>
</reference>
<accession>B1ZP55</accession>
<evidence type="ECO:0008006" key="3">
    <source>
        <dbReference type="Google" id="ProtNLM"/>
    </source>
</evidence>
<protein>
    <recommendedName>
        <fullName evidence="3">Glycoside hydrolase family 65 central catalytic</fullName>
    </recommendedName>
</protein>
<gene>
    <name evidence="1" type="ordered locus">Oter_4268</name>
</gene>
<sequence length="744" mass="82259">MTLRLHPRLQSVAVLFVGFLGLAGMAAAVPIDREALVRRHNVHVNRIDPESPLSVGNGDFAFTVDVTGLQSFGQTYHEEGIPLETLSTWAWHSFPNPAGLKIEDAMKAYDFHGRTIRFAGLQRSPAGAYFRENPHPIPLGQVSLIHEGHPLAAEELGHIDQTLDLWTGEVLSRYTIAGTPVTVVTAAHAERSAVAVRIESPLLASGALQVRIRFPYSHQPGTRNKPPLVWDQPVRHRTAVVRATPELAQLERTLDESRYFVTLRREGKTTLTEAAAHDFRLRSDGAEVLAFTCEFAPEVKHVAGLAEPGPGSATPATPTLAGSSKPTTLLREELLSFGEVRESSARGWRDYWMRGAALDLSGSKDARAAELERRVVLSQYLLRINYAGSFPPSEDGLTNITWFGKHNTEMYFWHAAHFYAWGRTELLEKGLGWYQRILPLAKAEAATQGFTGARWPKMAGIDGRPSPGSINPFIIWNQPNPIALCELVYRARPERATLEQYRAIVFESAEFLASFAHLDPATDRYVLGPPIKNVSEKAGENTTQNPTFELAYWFYGLQVAQQWRARLGLEPEPRWADILQKLSKLPERDRMYLEIETEPALFAGTGGLPTSMLMVLGFMPKVDMVDTETVRRTFHEVTRRNGLERWVSWAMGQGAMTAARLGEPETAVAILTSQAPAARFMNAGHVRRPKEPDGCPAYFPVNASLLAAVGLMAGGWDGAPAGNAPGFPQDGNWVVRAEGFNRMP</sequence>
<dbReference type="Gene3D" id="1.50.10.10">
    <property type="match status" value="1"/>
</dbReference>
<dbReference type="RefSeq" id="WP_012377069.1">
    <property type="nucleotide sequence ID" value="NC_010571.1"/>
</dbReference>
<evidence type="ECO:0000313" key="1">
    <source>
        <dbReference type="EMBL" id="ACB77541.1"/>
    </source>
</evidence>
<dbReference type="OrthoDB" id="127395at2"/>
<dbReference type="STRING" id="452637.Oter_4268"/>
<dbReference type="EMBL" id="CP001032">
    <property type="protein sequence ID" value="ACB77541.1"/>
    <property type="molecule type" value="Genomic_DNA"/>
</dbReference>